<proteinExistence type="inferred from homology"/>
<keyword evidence="7" id="KW-1185">Reference proteome</keyword>
<dbReference type="PIRSF" id="PIRSF000137">
    <property type="entry name" value="Alcohol_oxidase"/>
    <property type="match status" value="1"/>
</dbReference>
<evidence type="ECO:0000259" key="6">
    <source>
        <dbReference type="PROSITE" id="PS00624"/>
    </source>
</evidence>
<dbReference type="InParanoid" id="A0A6J1WA35"/>
<evidence type="ECO:0000256" key="1">
    <source>
        <dbReference type="ARBA" id="ARBA00001974"/>
    </source>
</evidence>
<dbReference type="GO" id="GO:0016614">
    <property type="term" value="F:oxidoreductase activity, acting on CH-OH group of donors"/>
    <property type="evidence" value="ECO:0007669"/>
    <property type="project" value="InterPro"/>
</dbReference>
<dbReference type="Pfam" id="PF05199">
    <property type="entry name" value="GMC_oxred_C"/>
    <property type="match status" value="1"/>
</dbReference>
<comment type="cofactor">
    <cofactor evidence="1 5">
        <name>FAD</name>
        <dbReference type="ChEBI" id="CHEBI:57692"/>
    </cofactor>
</comment>
<feature type="binding site" evidence="5">
    <location>
        <position position="546"/>
    </location>
    <ligand>
        <name>FAD</name>
        <dbReference type="ChEBI" id="CHEBI:57692"/>
    </ligand>
</feature>
<evidence type="ECO:0000256" key="5">
    <source>
        <dbReference type="PIRSR" id="PIRSR000137-2"/>
    </source>
</evidence>
<dbReference type="Proteomes" id="UP001652740">
    <property type="component" value="Unplaced"/>
</dbReference>
<evidence type="ECO:0000256" key="3">
    <source>
        <dbReference type="ARBA" id="ARBA00022630"/>
    </source>
</evidence>
<dbReference type="SUPFAM" id="SSF51905">
    <property type="entry name" value="FAD/NAD(P)-binding domain"/>
    <property type="match status" value="1"/>
</dbReference>
<evidence type="ECO:0000256" key="4">
    <source>
        <dbReference type="ARBA" id="ARBA00022827"/>
    </source>
</evidence>
<keyword evidence="3" id="KW-0285">Flavoprotein</keyword>
<feature type="domain" description="Glucose-methanol-choline oxidoreductase N-terminal" evidence="6">
    <location>
        <begin position="301"/>
        <end position="315"/>
    </location>
</feature>
<protein>
    <submittedName>
        <fullName evidence="8">Ecdysone oxidase-like</fullName>
    </submittedName>
</protein>
<sequence length="589" mass="65533">MDAAATVSNIQWTQNAFQVLATTLHLTSFLYPQQAVVNDGDVFDYIIVGAGSAGCVIATRLTEDPDIKVLLVEAGGDPPIESDIPGLVGYLKHTSVDWNYTSVDDGYSQQSHKNSVTDLTRGKMLGGSSSNNYMFYNRGVPQDFNTWTDIVNDTTWRYENVLEYFIKSEKLEDPILLKSPSGDFHGRTGYLKVTKQYNEKTKDYLKVFKELGFNVVSDINSNNTLGFTEPLLTMADGHRQSTAKSFLSKIKDRSNLYVLKNTLVTKINFDNDNNAVSVDAINENDKTSNFKANREIIISAGAINSPQLLMLSGIGPKKHLEDLGIKVISSLPVGENFHDQVSVISVYATKKIEDAPKRTNFFNTFPTFNGFVSLNKSKLVPDYQSINTIMDHDTFLSSCVFSVAFKDSICDNYYQNAKGREVLFSQTIDLYPKSRGKILLQSSNPKDYPLIHSGFFSNSVDLENAAIYTEHANCIMNSSFFKEVDAKFLVSPSCTNFEPGSKEYWKCHVLSMSTTIFHYIGTCSMGLVVDGRLRVRGVKKLRVADGSVIPTMTAGNINAPIIMIGEKAADFIKEDNKINYLKIKGNKSK</sequence>
<dbReference type="InterPro" id="IPR012132">
    <property type="entry name" value="GMC_OxRdtase"/>
</dbReference>
<dbReference type="InterPro" id="IPR036188">
    <property type="entry name" value="FAD/NAD-bd_sf"/>
</dbReference>
<dbReference type="InterPro" id="IPR000172">
    <property type="entry name" value="GMC_OxRdtase_N"/>
</dbReference>
<dbReference type="InterPro" id="IPR007867">
    <property type="entry name" value="GMC_OxRtase_C"/>
</dbReference>
<comment type="similarity">
    <text evidence="2">Belongs to the GMC oxidoreductase family.</text>
</comment>
<keyword evidence="4 5" id="KW-0274">FAD</keyword>
<dbReference type="PANTHER" id="PTHR11552:SF147">
    <property type="entry name" value="CHOLINE DEHYDROGENASE, MITOCHONDRIAL"/>
    <property type="match status" value="1"/>
</dbReference>
<dbReference type="PANTHER" id="PTHR11552">
    <property type="entry name" value="GLUCOSE-METHANOL-CHOLINE GMC OXIDOREDUCTASE"/>
    <property type="match status" value="1"/>
</dbReference>
<dbReference type="Gene3D" id="3.50.50.60">
    <property type="entry name" value="FAD/NAD(P)-binding domain"/>
    <property type="match status" value="1"/>
</dbReference>
<dbReference type="PROSITE" id="PS00624">
    <property type="entry name" value="GMC_OXRED_2"/>
    <property type="match status" value="1"/>
</dbReference>
<dbReference type="GO" id="GO:0050660">
    <property type="term" value="F:flavin adenine dinucleotide binding"/>
    <property type="evidence" value="ECO:0007669"/>
    <property type="project" value="InterPro"/>
</dbReference>
<feature type="binding site" evidence="5">
    <location>
        <position position="264"/>
    </location>
    <ligand>
        <name>FAD</name>
        <dbReference type="ChEBI" id="CHEBI:57692"/>
    </ligand>
</feature>
<dbReference type="SUPFAM" id="SSF54373">
    <property type="entry name" value="FAD-linked reductases, C-terminal domain"/>
    <property type="match status" value="1"/>
</dbReference>
<gene>
    <name evidence="8" type="primary">LOC113510384</name>
</gene>
<dbReference type="Gene3D" id="3.30.560.10">
    <property type="entry name" value="Glucose Oxidase, domain 3"/>
    <property type="match status" value="1"/>
</dbReference>
<dbReference type="GeneID" id="113510384"/>
<evidence type="ECO:0000313" key="8">
    <source>
        <dbReference type="RefSeq" id="XP_026749639.2"/>
    </source>
</evidence>
<organism evidence="7 8">
    <name type="scientific">Galleria mellonella</name>
    <name type="common">Greater wax moth</name>
    <dbReference type="NCBI Taxonomy" id="7137"/>
    <lineage>
        <taxon>Eukaryota</taxon>
        <taxon>Metazoa</taxon>
        <taxon>Ecdysozoa</taxon>
        <taxon>Arthropoda</taxon>
        <taxon>Hexapoda</taxon>
        <taxon>Insecta</taxon>
        <taxon>Pterygota</taxon>
        <taxon>Neoptera</taxon>
        <taxon>Endopterygota</taxon>
        <taxon>Lepidoptera</taxon>
        <taxon>Glossata</taxon>
        <taxon>Ditrysia</taxon>
        <taxon>Pyraloidea</taxon>
        <taxon>Pyralidae</taxon>
        <taxon>Galleriinae</taxon>
        <taxon>Galleria</taxon>
    </lineage>
</organism>
<dbReference type="AlphaFoldDB" id="A0A6J1WA35"/>
<accession>A0A6J1WA35</accession>
<dbReference type="KEGG" id="gmw:113510384"/>
<evidence type="ECO:0000313" key="7">
    <source>
        <dbReference type="Proteomes" id="UP001652740"/>
    </source>
</evidence>
<reference evidence="8" key="1">
    <citation type="submission" date="2025-08" db="UniProtKB">
        <authorList>
            <consortium name="RefSeq"/>
        </authorList>
    </citation>
    <scope>IDENTIFICATION</scope>
    <source>
        <tissue evidence="8">Whole larvae</tissue>
    </source>
</reference>
<name>A0A6J1WA35_GALME</name>
<dbReference type="RefSeq" id="XP_026749639.2">
    <property type="nucleotide sequence ID" value="XM_026893838.3"/>
</dbReference>
<evidence type="ECO:0000256" key="2">
    <source>
        <dbReference type="ARBA" id="ARBA00010790"/>
    </source>
</evidence>
<dbReference type="Pfam" id="PF00732">
    <property type="entry name" value="GMC_oxred_N"/>
    <property type="match status" value="1"/>
</dbReference>